<sequence>MELLKEKHYEFIISESYKSEDKFSFWWSEYLRVSGCFWGLSALYLLDIGKDSEYITKEKVVEFVKSCYDKKAGGFGGFQGHDAHILYSTSALQLLALFDALDSIEEYKPDILSWLSSLQRSDGSIRGSVTDGDVDNRFSMCMMICLSILGQLSIDKPSNLDEKGSDHCHDTSSVPSKSFLYTTSPIIDCSKAAEFIMSCYNETDGGFGARPGAESHGGQMYCCIGSLCALRRLGQYFNPYLDHSSKLKGSSHVSCSSCSHRLTKTYLWFSERQLPCGGLNGRPEKKEDVCYSWWLISGYSILRKMESIWTLESDTESTQEDDKEKDDKEKEKEEPTPEQQQLDDGGYIDYLSLQRFILSCQDIESGGIADRPEDMPDLILRKMESIWTLESDTESTQEDDKEKDDKEKEKEEPTPEQQQLDDGGYIDYLSLQRFILSCQDIESGGIADRPEDMPDLYHLFFGVAGLALIGDPRVKRISPIYALPQEIVDRLMLVSEL</sequence>
<dbReference type="InterPro" id="IPR008930">
    <property type="entry name" value="Terpenoid_cyclase/PrenylTrfase"/>
</dbReference>
<evidence type="ECO:0000256" key="7">
    <source>
        <dbReference type="ARBA" id="ARBA00022737"/>
    </source>
</evidence>
<evidence type="ECO:0000256" key="9">
    <source>
        <dbReference type="ARBA" id="ARBA00030816"/>
    </source>
</evidence>
<feature type="domain" description="Prenyltransferase alpha-alpha toroid" evidence="13">
    <location>
        <begin position="3"/>
        <end position="378"/>
    </location>
</feature>
<evidence type="ECO:0000256" key="12">
    <source>
        <dbReference type="SAM" id="MobiDB-lite"/>
    </source>
</evidence>
<reference evidence="14" key="1">
    <citation type="submission" date="2022-03" db="EMBL/GenBank/DDBJ databases">
        <title>Draft genome sequence of Aduncisulcus paluster, a free-living microaerophilic Fornicata.</title>
        <authorList>
            <person name="Yuyama I."/>
            <person name="Kume K."/>
            <person name="Tamura T."/>
            <person name="Inagaki Y."/>
            <person name="Hashimoto T."/>
        </authorList>
    </citation>
    <scope>NUCLEOTIDE SEQUENCE</scope>
    <source>
        <strain evidence="14">NY0171</strain>
    </source>
</reference>
<feature type="compositionally biased region" description="Basic and acidic residues" evidence="12">
    <location>
        <begin position="398"/>
        <end position="413"/>
    </location>
</feature>
<comment type="cofactor">
    <cofactor evidence="1">
        <name>Zn(2+)</name>
        <dbReference type="ChEBI" id="CHEBI:29105"/>
    </cofactor>
</comment>
<keyword evidence="8" id="KW-0862">Zinc</keyword>
<evidence type="ECO:0000256" key="8">
    <source>
        <dbReference type="ARBA" id="ARBA00022833"/>
    </source>
</evidence>
<feature type="region of interest" description="Disordered" evidence="12">
    <location>
        <begin position="312"/>
        <end position="344"/>
    </location>
</feature>
<comment type="catalytic activity">
    <reaction evidence="11">
        <text>geranylgeranyl diphosphate + L-cysteinyl-[protein] = S-geranylgeranyl-L-cysteinyl-[protein] + diphosphate</text>
        <dbReference type="Rhea" id="RHEA:21240"/>
        <dbReference type="Rhea" id="RHEA-COMP:10131"/>
        <dbReference type="Rhea" id="RHEA-COMP:11537"/>
        <dbReference type="ChEBI" id="CHEBI:29950"/>
        <dbReference type="ChEBI" id="CHEBI:33019"/>
        <dbReference type="ChEBI" id="CHEBI:57533"/>
        <dbReference type="ChEBI" id="CHEBI:86021"/>
        <dbReference type="EC" id="2.5.1.60"/>
    </reaction>
</comment>
<dbReference type="Gene3D" id="1.50.10.20">
    <property type="match status" value="2"/>
</dbReference>
<name>A0ABQ5KKZ2_9EUKA</name>
<keyword evidence="4" id="KW-0637">Prenyltransferase</keyword>
<evidence type="ECO:0000256" key="4">
    <source>
        <dbReference type="ARBA" id="ARBA00022602"/>
    </source>
</evidence>
<evidence type="ECO:0000259" key="13">
    <source>
        <dbReference type="Pfam" id="PF00432"/>
    </source>
</evidence>
<dbReference type="InterPro" id="IPR045089">
    <property type="entry name" value="PGGT1B-like"/>
</dbReference>
<keyword evidence="15" id="KW-1185">Reference proteome</keyword>
<feature type="domain" description="Prenyltransferase alpha-alpha toroid" evidence="13">
    <location>
        <begin position="425"/>
        <end position="482"/>
    </location>
</feature>
<dbReference type="InterPro" id="IPR001330">
    <property type="entry name" value="Prenyltrans"/>
</dbReference>
<evidence type="ECO:0000313" key="15">
    <source>
        <dbReference type="Proteomes" id="UP001057375"/>
    </source>
</evidence>
<dbReference type="EC" id="2.5.1.60" evidence="3"/>
<evidence type="ECO:0000313" key="14">
    <source>
        <dbReference type="EMBL" id="GKT33177.1"/>
    </source>
</evidence>
<dbReference type="Pfam" id="PF00432">
    <property type="entry name" value="Prenyltrans"/>
    <property type="match status" value="2"/>
</dbReference>
<dbReference type="InterPro" id="IPR026873">
    <property type="entry name" value="Ptb1"/>
</dbReference>
<feature type="region of interest" description="Disordered" evidence="12">
    <location>
        <begin position="389"/>
        <end position="421"/>
    </location>
</feature>
<feature type="compositionally biased region" description="Basic and acidic residues" evidence="12">
    <location>
        <begin position="320"/>
        <end position="335"/>
    </location>
</feature>
<accession>A0ABQ5KKZ2</accession>
<protein>
    <recommendedName>
        <fullName evidence="3">protein geranylgeranyltransferase type II</fullName>
        <ecNumber evidence="3">2.5.1.60</ecNumber>
    </recommendedName>
    <alternativeName>
        <fullName evidence="9">Geranylgeranyl transferase type II subunit beta</fullName>
    </alternativeName>
    <alternativeName>
        <fullName evidence="10">Type II protein geranyl-geranyltransferase subunit beta</fullName>
    </alternativeName>
</protein>
<dbReference type="PANTHER" id="PTHR11774">
    <property type="entry name" value="GERANYLGERANYL TRANSFERASE TYPE BETA SUBUNIT"/>
    <property type="match status" value="1"/>
</dbReference>
<evidence type="ECO:0000256" key="11">
    <source>
        <dbReference type="ARBA" id="ARBA00047658"/>
    </source>
</evidence>
<dbReference type="EMBL" id="BQXS01010159">
    <property type="protein sequence ID" value="GKT33177.1"/>
    <property type="molecule type" value="Genomic_DNA"/>
</dbReference>
<keyword evidence="5" id="KW-0808">Transferase</keyword>
<evidence type="ECO:0000256" key="5">
    <source>
        <dbReference type="ARBA" id="ARBA00022679"/>
    </source>
</evidence>
<evidence type="ECO:0000256" key="3">
    <source>
        <dbReference type="ARBA" id="ARBA00012656"/>
    </source>
</evidence>
<comment type="caution">
    <text evidence="14">The sequence shown here is derived from an EMBL/GenBank/DDBJ whole genome shotgun (WGS) entry which is preliminary data.</text>
</comment>
<evidence type="ECO:0000256" key="6">
    <source>
        <dbReference type="ARBA" id="ARBA00022723"/>
    </source>
</evidence>
<keyword evidence="6" id="KW-0479">Metal-binding</keyword>
<evidence type="ECO:0000256" key="1">
    <source>
        <dbReference type="ARBA" id="ARBA00001947"/>
    </source>
</evidence>
<dbReference type="SUPFAM" id="SSF48239">
    <property type="entry name" value="Terpenoid cyclases/Protein prenyltransferases"/>
    <property type="match status" value="2"/>
</dbReference>
<keyword evidence="7" id="KW-0677">Repeat</keyword>
<organism evidence="14 15">
    <name type="scientific">Aduncisulcus paluster</name>
    <dbReference type="NCBI Taxonomy" id="2918883"/>
    <lineage>
        <taxon>Eukaryota</taxon>
        <taxon>Metamonada</taxon>
        <taxon>Carpediemonas-like organisms</taxon>
        <taxon>Aduncisulcus</taxon>
    </lineage>
</organism>
<dbReference type="PANTHER" id="PTHR11774:SF11">
    <property type="entry name" value="GERANYLGERANYL TRANSFERASE TYPE-2 SUBUNIT BETA"/>
    <property type="match status" value="1"/>
</dbReference>
<dbReference type="Proteomes" id="UP001057375">
    <property type="component" value="Unassembled WGS sequence"/>
</dbReference>
<evidence type="ECO:0000256" key="10">
    <source>
        <dbReference type="ARBA" id="ARBA00032766"/>
    </source>
</evidence>
<evidence type="ECO:0000256" key="2">
    <source>
        <dbReference type="ARBA" id="ARBA00010497"/>
    </source>
</evidence>
<proteinExistence type="inferred from homology"/>
<gene>
    <name evidence="14" type="ORF">ADUPG1_007171</name>
</gene>
<dbReference type="CDD" id="cd02894">
    <property type="entry name" value="GGTase-II"/>
    <property type="match status" value="1"/>
</dbReference>
<comment type="similarity">
    <text evidence="2">Belongs to the protein prenyltransferase subunit beta family.</text>
</comment>